<dbReference type="EMBL" id="JAGPXC010000002">
    <property type="protein sequence ID" value="KAH6657591.1"/>
    <property type="molecule type" value="Genomic_DNA"/>
</dbReference>
<dbReference type="OrthoDB" id="5278722at2759"/>
<dbReference type="AlphaFoldDB" id="A0A9P9A1X1"/>
<dbReference type="GeneID" id="70124253"/>
<proteinExistence type="predicted"/>
<dbReference type="Proteomes" id="UP000758603">
    <property type="component" value="Unassembled WGS sequence"/>
</dbReference>
<protein>
    <submittedName>
        <fullName evidence="1">Uncharacterized protein</fullName>
    </submittedName>
</protein>
<dbReference type="RefSeq" id="XP_045961825.1">
    <property type="nucleotide sequence ID" value="XM_046095360.1"/>
</dbReference>
<comment type="caution">
    <text evidence="1">The sequence shown here is derived from an EMBL/GenBank/DDBJ whole genome shotgun (WGS) entry which is preliminary data.</text>
</comment>
<keyword evidence="2" id="KW-1185">Reference proteome</keyword>
<name>A0A9P9A1X1_9PEZI</name>
<evidence type="ECO:0000313" key="2">
    <source>
        <dbReference type="Proteomes" id="UP000758603"/>
    </source>
</evidence>
<organism evidence="1 2">
    <name type="scientific">Truncatella angustata</name>
    <dbReference type="NCBI Taxonomy" id="152316"/>
    <lineage>
        <taxon>Eukaryota</taxon>
        <taxon>Fungi</taxon>
        <taxon>Dikarya</taxon>
        <taxon>Ascomycota</taxon>
        <taxon>Pezizomycotina</taxon>
        <taxon>Sordariomycetes</taxon>
        <taxon>Xylariomycetidae</taxon>
        <taxon>Amphisphaeriales</taxon>
        <taxon>Sporocadaceae</taxon>
        <taxon>Truncatella</taxon>
    </lineage>
</organism>
<accession>A0A9P9A1X1</accession>
<reference evidence="1" key="1">
    <citation type="journal article" date="2021" name="Nat. Commun.">
        <title>Genetic determinants of endophytism in the Arabidopsis root mycobiome.</title>
        <authorList>
            <person name="Mesny F."/>
            <person name="Miyauchi S."/>
            <person name="Thiergart T."/>
            <person name="Pickel B."/>
            <person name="Atanasova L."/>
            <person name="Karlsson M."/>
            <person name="Huettel B."/>
            <person name="Barry K.W."/>
            <person name="Haridas S."/>
            <person name="Chen C."/>
            <person name="Bauer D."/>
            <person name="Andreopoulos W."/>
            <person name="Pangilinan J."/>
            <person name="LaButti K."/>
            <person name="Riley R."/>
            <person name="Lipzen A."/>
            <person name="Clum A."/>
            <person name="Drula E."/>
            <person name="Henrissat B."/>
            <person name="Kohler A."/>
            <person name="Grigoriev I.V."/>
            <person name="Martin F.M."/>
            <person name="Hacquard S."/>
        </authorList>
    </citation>
    <scope>NUCLEOTIDE SEQUENCE</scope>
    <source>
        <strain evidence="1">MPI-SDFR-AT-0073</strain>
    </source>
</reference>
<evidence type="ECO:0000313" key="1">
    <source>
        <dbReference type="EMBL" id="KAH6657591.1"/>
    </source>
</evidence>
<sequence>MHAKPQLQLYGPDGLIEGLGLKSLFAFISAKAMRGGPRLFSQVAICIIVLITLTRLLPTRFTDVAFGSSYTRILKWRPTAEHDDGSVGGGLRIVVFGGGDVATPNKEPQESGFADKSWTEVLCQQLDDCNAHLSYMPRTEIQGGSIISNALYRDHLDAITSWPNATQGAGYDYSWMLEQHPVPTQLPDLEEQVTAFLTTPAPRHPPRETLWVFNYGYWDVWKLAAMPRDTAKEALEIQAEHLFSQIELLYEKARHDDSIAYSDFYTVLENTTAPSSETDTAVVLDVPAESFRIFIPSLFDISLTPGFETSRPQPPAPHSRAREMVNAVYLTDQWEQLMTEWIDAWIAIPDPIANGTTNETALVEKRDASGRKVFVPNARREAITYDVPKYLKELIVDRQLRDSEVADHNGLGNKPLEEGFLEVSQPCMSLNAGGNSTTITLSKHKKALPSSQAPISMCSTPDEHLFWTEFTVGQRAINEIGKAAANRFRMHVWKGANWLKKWQETELTPREFTG</sequence>
<gene>
    <name evidence="1" type="ORF">BKA67DRAFT_192791</name>
</gene>